<organism evidence="2">
    <name type="scientific">Anguilla anguilla</name>
    <name type="common">European freshwater eel</name>
    <name type="synonym">Muraena anguilla</name>
    <dbReference type="NCBI Taxonomy" id="7936"/>
    <lineage>
        <taxon>Eukaryota</taxon>
        <taxon>Metazoa</taxon>
        <taxon>Chordata</taxon>
        <taxon>Craniata</taxon>
        <taxon>Vertebrata</taxon>
        <taxon>Euteleostomi</taxon>
        <taxon>Actinopterygii</taxon>
        <taxon>Neopterygii</taxon>
        <taxon>Teleostei</taxon>
        <taxon>Anguilliformes</taxon>
        <taxon>Anguillidae</taxon>
        <taxon>Anguilla</taxon>
    </lineage>
</organism>
<accession>A0A0E9UEM4</accession>
<sequence>MLGIAREMNNLKHHRSEWQSAQERTA</sequence>
<reference evidence="2" key="2">
    <citation type="journal article" date="2015" name="Fish Shellfish Immunol.">
        <title>Early steps in the European eel (Anguilla anguilla)-Vibrio vulnificus interaction in the gills: Role of the RtxA13 toxin.</title>
        <authorList>
            <person name="Callol A."/>
            <person name="Pajuelo D."/>
            <person name="Ebbesson L."/>
            <person name="Teles M."/>
            <person name="MacKenzie S."/>
            <person name="Amaro C."/>
        </authorList>
    </citation>
    <scope>NUCLEOTIDE SEQUENCE</scope>
</reference>
<protein>
    <submittedName>
        <fullName evidence="2">Uncharacterized protein</fullName>
    </submittedName>
</protein>
<evidence type="ECO:0000256" key="1">
    <source>
        <dbReference type="SAM" id="MobiDB-lite"/>
    </source>
</evidence>
<reference evidence="2" key="1">
    <citation type="submission" date="2014-11" db="EMBL/GenBank/DDBJ databases">
        <authorList>
            <person name="Amaro Gonzalez C."/>
        </authorList>
    </citation>
    <scope>NUCLEOTIDE SEQUENCE</scope>
</reference>
<name>A0A0E9UEM4_ANGAN</name>
<evidence type="ECO:0000313" key="2">
    <source>
        <dbReference type="EMBL" id="JAH63393.1"/>
    </source>
</evidence>
<feature type="region of interest" description="Disordered" evidence="1">
    <location>
        <begin position="1"/>
        <end position="26"/>
    </location>
</feature>
<dbReference type="EMBL" id="GBXM01045184">
    <property type="protein sequence ID" value="JAH63393.1"/>
    <property type="molecule type" value="Transcribed_RNA"/>
</dbReference>
<dbReference type="AlphaFoldDB" id="A0A0E9UEM4"/>
<proteinExistence type="predicted"/>